<feature type="domain" description="Retrovirus-related Pol polyprotein from transposon TNT 1-94-like beta-barrel" evidence="2">
    <location>
        <begin position="50"/>
        <end position="126"/>
    </location>
</feature>
<feature type="compositionally biased region" description="Basic and acidic residues" evidence="1">
    <location>
        <begin position="18"/>
        <end position="32"/>
    </location>
</feature>
<reference evidence="3 4" key="1">
    <citation type="journal article" date="2018" name="IMA Fungus">
        <title>IMA Genome-F 9: Draft genome sequence of Annulohypoxylon stygium, Aspergillus mulundensis, Berkeleyomyces basicola (syn. Thielaviopsis basicola), Ceratocystis smalleyi, two Cercospora beticola strains, Coleophoma cylindrospora, Fusarium fracticaudum, Phialophora cf. hyalina, and Morchella septimelata.</title>
        <authorList>
            <person name="Wingfield B.D."/>
            <person name="Bills G.F."/>
            <person name="Dong Y."/>
            <person name="Huang W."/>
            <person name="Nel W.J."/>
            <person name="Swalarsk-Parry B.S."/>
            <person name="Vaghefi N."/>
            <person name="Wilken P.M."/>
            <person name="An Z."/>
            <person name="de Beer Z.W."/>
            <person name="De Vos L."/>
            <person name="Chen L."/>
            <person name="Duong T.A."/>
            <person name="Gao Y."/>
            <person name="Hammerbacher A."/>
            <person name="Kikkert J.R."/>
            <person name="Li Y."/>
            <person name="Li H."/>
            <person name="Li K."/>
            <person name="Li Q."/>
            <person name="Liu X."/>
            <person name="Ma X."/>
            <person name="Naidoo K."/>
            <person name="Pethybridge S.J."/>
            <person name="Sun J."/>
            <person name="Steenkamp E.T."/>
            <person name="van der Nest M.A."/>
            <person name="van Wyk S."/>
            <person name="Wingfield M.J."/>
            <person name="Xiong C."/>
            <person name="Yue Q."/>
            <person name="Zhang X."/>
        </authorList>
    </citation>
    <scope>NUCLEOTIDE SEQUENCE [LARGE SCALE GENOMIC DNA]</scope>
    <source>
        <strain evidence="3 4">DSM 5745</strain>
    </source>
</reference>
<evidence type="ECO:0000259" key="2">
    <source>
        <dbReference type="Pfam" id="PF22936"/>
    </source>
</evidence>
<protein>
    <recommendedName>
        <fullName evidence="2">Retrovirus-related Pol polyprotein from transposon TNT 1-94-like beta-barrel domain-containing protein</fullName>
    </recommendedName>
</protein>
<evidence type="ECO:0000256" key="1">
    <source>
        <dbReference type="SAM" id="MobiDB-lite"/>
    </source>
</evidence>
<dbReference type="Pfam" id="PF22936">
    <property type="entry name" value="Pol_BBD"/>
    <property type="match status" value="1"/>
</dbReference>
<evidence type="ECO:0000313" key="4">
    <source>
        <dbReference type="Proteomes" id="UP000256690"/>
    </source>
</evidence>
<dbReference type="PANTHER" id="PTHR40628:SF1">
    <property type="entry name" value="CHROMO DOMAIN-CONTAINING PROTEIN"/>
    <property type="match status" value="1"/>
</dbReference>
<dbReference type="OrthoDB" id="4232400at2759"/>
<keyword evidence="4" id="KW-1185">Reference proteome</keyword>
<sequence length="237" mass="26563">MGEIGEFSKQMKALKKQRQQEKLQREQEKTQRGQESPRPNPAPRRRCYDWMLVSGTCHYAKNRSSFSTYRRIGREVPCDIFGGSTYVAGIGTVKLQVRSIPRRGALTRTIVLENVLHVPSAICNGFNFHAYHRQHGGDTAAGPWDGPGSKWNTDYGTDPEGHPLWYSEEFCGLERLVLAGEPQGETYLKEGGSYFLSMYLSLGQKPGLRVRSESPVSEADTEKLPVPELAVWSASLV</sequence>
<dbReference type="RefSeq" id="XP_026601755.1">
    <property type="nucleotide sequence ID" value="XM_026749723.1"/>
</dbReference>
<organism evidence="3 4">
    <name type="scientific">Aspergillus mulundensis</name>
    <dbReference type="NCBI Taxonomy" id="1810919"/>
    <lineage>
        <taxon>Eukaryota</taxon>
        <taxon>Fungi</taxon>
        <taxon>Dikarya</taxon>
        <taxon>Ascomycota</taxon>
        <taxon>Pezizomycotina</taxon>
        <taxon>Eurotiomycetes</taxon>
        <taxon>Eurotiomycetidae</taxon>
        <taxon>Eurotiales</taxon>
        <taxon>Aspergillaceae</taxon>
        <taxon>Aspergillus</taxon>
        <taxon>Aspergillus subgen. Nidulantes</taxon>
    </lineage>
</organism>
<dbReference type="AlphaFoldDB" id="A0A3D8RER1"/>
<proteinExistence type="predicted"/>
<dbReference type="InterPro" id="IPR054722">
    <property type="entry name" value="PolX-like_BBD"/>
</dbReference>
<gene>
    <name evidence="3" type="ORF">DSM5745_07707</name>
</gene>
<name>A0A3D8RER1_9EURO</name>
<dbReference type="GeneID" id="38118077"/>
<dbReference type="Proteomes" id="UP000256690">
    <property type="component" value="Unassembled WGS sequence"/>
</dbReference>
<comment type="caution">
    <text evidence="3">The sequence shown here is derived from an EMBL/GenBank/DDBJ whole genome shotgun (WGS) entry which is preliminary data.</text>
</comment>
<evidence type="ECO:0000313" key="3">
    <source>
        <dbReference type="EMBL" id="RDW72535.1"/>
    </source>
</evidence>
<dbReference type="PANTHER" id="PTHR40628">
    <property type="entry name" value="CHROMO DOMAIN-CONTAINING PROTEIN"/>
    <property type="match status" value="1"/>
</dbReference>
<dbReference type="EMBL" id="PVWQ01000009">
    <property type="protein sequence ID" value="RDW72535.1"/>
    <property type="molecule type" value="Genomic_DNA"/>
</dbReference>
<feature type="region of interest" description="Disordered" evidence="1">
    <location>
        <begin position="1"/>
        <end position="45"/>
    </location>
</feature>
<accession>A0A3D8RER1</accession>